<evidence type="ECO:0000256" key="3">
    <source>
        <dbReference type="ARBA" id="ARBA00023015"/>
    </source>
</evidence>
<evidence type="ECO:0000256" key="1">
    <source>
        <dbReference type="ARBA" id="ARBA00004123"/>
    </source>
</evidence>
<dbReference type="PANTHER" id="PTHR33572:SF18">
    <property type="entry name" value="SPORE DEVELOPMENT REGULATOR VOSA"/>
    <property type="match status" value="1"/>
</dbReference>
<name>A0A8H6YDT4_9AGAR</name>
<dbReference type="Gene3D" id="2.60.40.3960">
    <property type="entry name" value="Velvet domain"/>
    <property type="match status" value="1"/>
</dbReference>
<dbReference type="OrthoDB" id="5599552at2759"/>
<feature type="compositionally biased region" description="Basic residues" evidence="6">
    <location>
        <begin position="188"/>
        <end position="197"/>
    </location>
</feature>
<dbReference type="PANTHER" id="PTHR33572">
    <property type="entry name" value="SPORE DEVELOPMENT REGULATOR VOSA"/>
    <property type="match status" value="1"/>
</dbReference>
<feature type="compositionally biased region" description="Low complexity" evidence="6">
    <location>
        <begin position="246"/>
        <end position="256"/>
    </location>
</feature>
<feature type="compositionally biased region" description="Polar residues" evidence="6">
    <location>
        <begin position="211"/>
        <end position="220"/>
    </location>
</feature>
<dbReference type="InterPro" id="IPR038491">
    <property type="entry name" value="Velvet_dom_sf"/>
</dbReference>
<evidence type="ECO:0000256" key="4">
    <source>
        <dbReference type="ARBA" id="ARBA00023163"/>
    </source>
</evidence>
<keyword evidence="4" id="KW-0804">Transcription</keyword>
<dbReference type="GO" id="GO:0005634">
    <property type="term" value="C:nucleus"/>
    <property type="evidence" value="ECO:0007669"/>
    <property type="project" value="UniProtKB-SubCell"/>
</dbReference>
<dbReference type="InterPro" id="IPR037525">
    <property type="entry name" value="Velvet_dom"/>
</dbReference>
<evidence type="ECO:0000256" key="6">
    <source>
        <dbReference type="SAM" id="MobiDB-lite"/>
    </source>
</evidence>
<gene>
    <name evidence="8" type="ORF">MVEN_00834000</name>
</gene>
<feature type="compositionally biased region" description="Polar residues" evidence="6">
    <location>
        <begin position="268"/>
        <end position="281"/>
    </location>
</feature>
<dbReference type="AlphaFoldDB" id="A0A8H6YDT4"/>
<evidence type="ECO:0000313" key="8">
    <source>
        <dbReference type="EMBL" id="KAF7357878.1"/>
    </source>
</evidence>
<keyword evidence="3" id="KW-0805">Transcription regulation</keyword>
<organism evidence="8 9">
    <name type="scientific">Mycena venus</name>
    <dbReference type="NCBI Taxonomy" id="2733690"/>
    <lineage>
        <taxon>Eukaryota</taxon>
        <taxon>Fungi</taxon>
        <taxon>Dikarya</taxon>
        <taxon>Basidiomycota</taxon>
        <taxon>Agaricomycotina</taxon>
        <taxon>Agaricomycetes</taxon>
        <taxon>Agaricomycetidae</taxon>
        <taxon>Agaricales</taxon>
        <taxon>Marasmiineae</taxon>
        <taxon>Mycenaceae</taxon>
        <taxon>Mycena</taxon>
    </lineage>
</organism>
<sequence length="343" mass="37114">MVFSSRCPESIDGSATLRPELVIRQMPAEARASTKKQHERRALDPLPAIELQFFDAIERRVHIPLYKVTGHTLFAELVGADSEDKVEYLRDEMTEALCGVFISSLFPIPDPETPEPHSTALLFAFPDLGVRATGHFRLRFTLSLFGATGCTTTPLAIYSPPFRVVTAANYGGVQNSTPITRALAAHGAHARIRKKARGANPRSGPRHYHSPASSVSSFSLGTPPHPDARTTFRNARAKFTMLSPSAASPCATAAPPDDTVARGASRAGNGSPTFLETSSGHPQGRGPSVKPIDLTFAAEVERIAGEVWEALPSAFDDFLADWYSDGTPIVFDDDFVPKVGWMN</sequence>
<reference evidence="8" key="1">
    <citation type="submission" date="2020-05" db="EMBL/GenBank/DDBJ databases">
        <title>Mycena genomes resolve the evolution of fungal bioluminescence.</title>
        <authorList>
            <person name="Tsai I.J."/>
        </authorList>
    </citation>
    <scope>NUCLEOTIDE SEQUENCE</scope>
    <source>
        <strain evidence="8">CCC161011</strain>
    </source>
</reference>
<feature type="region of interest" description="Disordered" evidence="6">
    <location>
        <begin position="246"/>
        <end position="290"/>
    </location>
</feature>
<dbReference type="GO" id="GO:0030435">
    <property type="term" value="P:sporulation resulting in formation of a cellular spore"/>
    <property type="evidence" value="ECO:0007669"/>
    <property type="project" value="UniProtKB-KW"/>
</dbReference>
<keyword evidence="5" id="KW-0539">Nucleus</keyword>
<proteinExistence type="predicted"/>
<comment type="subcellular location">
    <subcellularLocation>
        <location evidence="1">Nucleus</location>
    </subcellularLocation>
</comment>
<evidence type="ECO:0000259" key="7">
    <source>
        <dbReference type="PROSITE" id="PS51821"/>
    </source>
</evidence>
<evidence type="ECO:0000313" key="9">
    <source>
        <dbReference type="Proteomes" id="UP000620124"/>
    </source>
</evidence>
<keyword evidence="2" id="KW-0749">Sporulation</keyword>
<accession>A0A8H6YDT4</accession>
<feature type="region of interest" description="Disordered" evidence="6">
    <location>
        <begin position="187"/>
        <end position="230"/>
    </location>
</feature>
<feature type="domain" description="Velvet" evidence="7">
    <location>
        <begin position="14"/>
        <end position="193"/>
    </location>
</feature>
<dbReference type="Pfam" id="PF11754">
    <property type="entry name" value="Velvet"/>
    <property type="match status" value="2"/>
</dbReference>
<keyword evidence="9" id="KW-1185">Reference proteome</keyword>
<evidence type="ECO:0000256" key="2">
    <source>
        <dbReference type="ARBA" id="ARBA00022969"/>
    </source>
</evidence>
<dbReference type="Proteomes" id="UP000620124">
    <property type="component" value="Unassembled WGS sequence"/>
</dbReference>
<comment type="caution">
    <text evidence="8">The sequence shown here is derived from an EMBL/GenBank/DDBJ whole genome shotgun (WGS) entry which is preliminary data.</text>
</comment>
<dbReference type="EMBL" id="JACAZI010000006">
    <property type="protein sequence ID" value="KAF7357878.1"/>
    <property type="molecule type" value="Genomic_DNA"/>
</dbReference>
<dbReference type="PROSITE" id="PS51821">
    <property type="entry name" value="VELVET"/>
    <property type="match status" value="1"/>
</dbReference>
<evidence type="ECO:0000256" key="5">
    <source>
        <dbReference type="ARBA" id="ARBA00023242"/>
    </source>
</evidence>
<dbReference type="InterPro" id="IPR021740">
    <property type="entry name" value="Velvet"/>
</dbReference>
<protein>
    <submittedName>
        <fullName evidence="8">Velvet factor</fullName>
    </submittedName>
</protein>